<accession>A0ABQ2C826</accession>
<reference evidence="2" key="1">
    <citation type="journal article" date="2019" name="Int. J. Syst. Evol. Microbiol.">
        <title>The Global Catalogue of Microorganisms (GCM) 10K type strain sequencing project: providing services to taxonomists for standard genome sequencing and annotation.</title>
        <authorList>
            <consortium name="The Broad Institute Genomics Platform"/>
            <consortium name="The Broad Institute Genome Sequencing Center for Infectious Disease"/>
            <person name="Wu L."/>
            <person name="Ma J."/>
        </authorList>
    </citation>
    <scope>NUCLEOTIDE SEQUENCE [LARGE SCALE GENOMIC DNA]</scope>
    <source>
        <strain evidence="2">CCM 8609</strain>
    </source>
</reference>
<name>A0ABQ2C826_9LACO</name>
<gene>
    <name evidence="1" type="ORF">GCM10011459_20790</name>
</gene>
<dbReference type="Proteomes" id="UP000603295">
    <property type="component" value="Unassembled WGS sequence"/>
</dbReference>
<evidence type="ECO:0000313" key="2">
    <source>
        <dbReference type="Proteomes" id="UP000603295"/>
    </source>
</evidence>
<sequence length="49" mass="5685">MIVPPKEIIDLLEVKNGELTIKDTANKTQLVKFVEFKQELAKRNMMHSD</sequence>
<dbReference type="RefSeq" id="WP_153710901.1">
    <property type="nucleotide sequence ID" value="NZ_BMDS01000012.1"/>
</dbReference>
<proteinExistence type="predicted"/>
<evidence type="ECO:0000313" key="1">
    <source>
        <dbReference type="EMBL" id="GGI64245.1"/>
    </source>
</evidence>
<keyword evidence="2" id="KW-1185">Reference proteome</keyword>
<comment type="caution">
    <text evidence="1">The sequence shown here is derived from an EMBL/GenBank/DDBJ whole genome shotgun (WGS) entry which is preliminary data.</text>
</comment>
<organism evidence="1 2">
    <name type="scientific">Limosilactobacillus caviae</name>
    <dbReference type="NCBI Taxonomy" id="1769424"/>
    <lineage>
        <taxon>Bacteria</taxon>
        <taxon>Bacillati</taxon>
        <taxon>Bacillota</taxon>
        <taxon>Bacilli</taxon>
        <taxon>Lactobacillales</taxon>
        <taxon>Lactobacillaceae</taxon>
        <taxon>Limosilactobacillus</taxon>
    </lineage>
</organism>
<evidence type="ECO:0008006" key="3">
    <source>
        <dbReference type="Google" id="ProtNLM"/>
    </source>
</evidence>
<dbReference type="EMBL" id="BMDS01000012">
    <property type="protein sequence ID" value="GGI64245.1"/>
    <property type="molecule type" value="Genomic_DNA"/>
</dbReference>
<protein>
    <recommendedName>
        <fullName evidence="3">AbrB family transcriptional regulator</fullName>
    </recommendedName>
</protein>